<feature type="region of interest" description="Disordered" evidence="1">
    <location>
        <begin position="1"/>
        <end position="26"/>
    </location>
</feature>
<accession>A0A0A9BAX5</accession>
<proteinExistence type="predicted"/>
<reference evidence="2" key="2">
    <citation type="journal article" date="2015" name="Data Brief">
        <title>Shoot transcriptome of the giant reed, Arundo donax.</title>
        <authorList>
            <person name="Barrero R.A."/>
            <person name="Guerrero F.D."/>
            <person name="Moolhuijzen P."/>
            <person name="Goolsby J.A."/>
            <person name="Tidwell J."/>
            <person name="Bellgard S.E."/>
            <person name="Bellgard M.I."/>
        </authorList>
    </citation>
    <scope>NUCLEOTIDE SEQUENCE</scope>
    <source>
        <tissue evidence="2">Shoot tissue taken approximately 20 cm above the soil surface</tissue>
    </source>
</reference>
<dbReference type="EMBL" id="GBRH01239520">
    <property type="protein sequence ID" value="JAD58375.1"/>
    <property type="molecule type" value="Transcribed_RNA"/>
</dbReference>
<dbReference type="AlphaFoldDB" id="A0A0A9BAX5"/>
<protein>
    <submittedName>
        <fullName evidence="2">Uncharacterized protein</fullName>
    </submittedName>
</protein>
<sequence>MGSRDAGRHLKKIGDEESIPLWDDNS</sequence>
<reference evidence="2" key="1">
    <citation type="submission" date="2014-09" db="EMBL/GenBank/DDBJ databases">
        <authorList>
            <person name="Magalhaes I.L.F."/>
            <person name="Oliveira U."/>
            <person name="Santos F.R."/>
            <person name="Vidigal T.H.D.A."/>
            <person name="Brescovit A.D."/>
            <person name="Santos A.J."/>
        </authorList>
    </citation>
    <scope>NUCLEOTIDE SEQUENCE</scope>
    <source>
        <tissue evidence="2">Shoot tissue taken approximately 20 cm above the soil surface</tissue>
    </source>
</reference>
<feature type="compositionally biased region" description="Basic and acidic residues" evidence="1">
    <location>
        <begin position="1"/>
        <end position="15"/>
    </location>
</feature>
<evidence type="ECO:0000313" key="2">
    <source>
        <dbReference type="EMBL" id="JAD58375.1"/>
    </source>
</evidence>
<organism evidence="2">
    <name type="scientific">Arundo donax</name>
    <name type="common">Giant reed</name>
    <name type="synonym">Donax arundinaceus</name>
    <dbReference type="NCBI Taxonomy" id="35708"/>
    <lineage>
        <taxon>Eukaryota</taxon>
        <taxon>Viridiplantae</taxon>
        <taxon>Streptophyta</taxon>
        <taxon>Embryophyta</taxon>
        <taxon>Tracheophyta</taxon>
        <taxon>Spermatophyta</taxon>
        <taxon>Magnoliopsida</taxon>
        <taxon>Liliopsida</taxon>
        <taxon>Poales</taxon>
        <taxon>Poaceae</taxon>
        <taxon>PACMAD clade</taxon>
        <taxon>Arundinoideae</taxon>
        <taxon>Arundineae</taxon>
        <taxon>Arundo</taxon>
    </lineage>
</organism>
<name>A0A0A9BAX5_ARUDO</name>
<evidence type="ECO:0000256" key="1">
    <source>
        <dbReference type="SAM" id="MobiDB-lite"/>
    </source>
</evidence>